<dbReference type="InterPro" id="IPR050302">
    <property type="entry name" value="Rab_GAP_TBC_domain"/>
</dbReference>
<evidence type="ECO:0000256" key="1">
    <source>
        <dbReference type="SAM" id="MobiDB-lite"/>
    </source>
</evidence>
<dbReference type="PROSITE" id="PS50086">
    <property type="entry name" value="TBC_RABGAP"/>
    <property type="match status" value="1"/>
</dbReference>
<dbReference type="InterPro" id="IPR000195">
    <property type="entry name" value="Rab-GAP-TBC_dom"/>
</dbReference>
<protein>
    <recommendedName>
        <fullName evidence="2">Rab-GAP TBC domain-containing protein</fullName>
    </recommendedName>
</protein>
<feature type="compositionally biased region" description="Polar residues" evidence="1">
    <location>
        <begin position="864"/>
        <end position="876"/>
    </location>
</feature>
<feature type="region of interest" description="Disordered" evidence="1">
    <location>
        <begin position="857"/>
        <end position="876"/>
    </location>
</feature>
<evidence type="ECO:0000313" key="4">
    <source>
        <dbReference type="Proteomes" id="UP000029867"/>
    </source>
</evidence>
<dbReference type="SMART" id="SM00164">
    <property type="entry name" value="TBC"/>
    <property type="match status" value="1"/>
</dbReference>
<feature type="domain" description="Rab-GAP TBC" evidence="2">
    <location>
        <begin position="251"/>
        <end position="439"/>
    </location>
</feature>
<evidence type="ECO:0000313" key="3">
    <source>
        <dbReference type="EMBL" id="KGK40035.1"/>
    </source>
</evidence>
<dbReference type="GO" id="GO:0005096">
    <property type="term" value="F:GTPase activator activity"/>
    <property type="evidence" value="ECO:0007669"/>
    <property type="project" value="EnsemblFungi"/>
</dbReference>
<comment type="caution">
    <text evidence="3">The sequence shown here is derived from an EMBL/GenBank/DDBJ whole genome shotgun (WGS) entry which is preliminary data.</text>
</comment>
<dbReference type="AlphaFoldDB" id="A0A099P529"/>
<dbReference type="PANTHER" id="PTHR47219">
    <property type="entry name" value="RAB GTPASE-ACTIVATING PROTEIN 1-LIKE"/>
    <property type="match status" value="1"/>
</dbReference>
<dbReference type="GO" id="GO:0031267">
    <property type="term" value="F:small GTPase binding"/>
    <property type="evidence" value="ECO:0007669"/>
    <property type="project" value="TreeGrafter"/>
</dbReference>
<dbReference type="Proteomes" id="UP000029867">
    <property type="component" value="Unassembled WGS sequence"/>
</dbReference>
<dbReference type="PANTHER" id="PTHR47219:SF20">
    <property type="entry name" value="TBC1 DOMAIN FAMILY MEMBER 2B"/>
    <property type="match status" value="1"/>
</dbReference>
<sequence length="983" mass="112786">MNFLKSVASMAQNAIESINNPKHLTADQLMQQEFRMPTSEHIINVVACDYIITSRVLYSLRDGAKSFSYLPPPIDANVRVSGVLTITDNYFMARKNGSDQDKVVFHLATIKSFHKIPNAEMVHVRISTNNGMILDVFTDAPRNKAEQFWYLFNKQHELCKSQEIKLMNFQMSLYSEYLISKNCKNSKLGEKHLDIPLHPKGGLGLMYKFPGDQTKEQEVMKLKRWFEYFRRYGRNLELVQNPFFFNLIYIGVPNRLRGEIWELSCGAIYLRYQNNDEYGNLLLKNKDGHSLAIEEIEKDLNRSLPEYSAFQTPDGINKLRKVLTAYSWKNPEIGYCQAMNIVSAALLIFMSEEQAYWTINVLCEKLIPGYYSKTMYGVLLDQKVFEALVKKSLPSVGDQFAAHDIQLSIVSLPWFLSLFINTMPLVFAFRVLDAFFIQGPRVLFQIALAIIKVNSEKLLQCTDDGECIAIFKEYFMSLDETFPVNGKLKRNFDLLWETALKEFSIIDDKLIERTRNVYKNEVFEGIDLFVKRAEIRNLPKMHYLTNDQLSNIYDRYYRVLLQDKDDPNRGELSMEYYSFKIFMSEITPWVSLESQDKTQDRFLHRLYSKWSAESDLLSLQTLVSGLDRVRDRDLMNSLSYFFELYLADGEKDRIPKETVLELAEELIFITSPWRDGTLFDTIANRELEDSIAEKLVEKREALIAQGVQIDPDQEISLPDEVKFDEEKWKGKQSLRYLSASSSFLNLAFQYALPYEDTNAPLIELDDTGRNESITHNKALDPNTPVYITSSMFRMIVLANETYSSFFEHEFWASFDVDLPGNTDQSVLGDLVGNIRGVVNNVMADGVRVANQVKKRMGDARARADTSTSMESGLSSLGSAQVSATSKLNSHQRESIDSKGAASINTGWTLESGALNETFDDSNIDDFMENPEETVLLGEKENEYKEKLDTVDTDGDEDEYGNFIQASNKDTVNEVKDKISDLLL</sequence>
<evidence type="ECO:0000259" key="2">
    <source>
        <dbReference type="PROSITE" id="PS50086"/>
    </source>
</evidence>
<dbReference type="HOGENOM" id="CLU_003538_0_1_1"/>
<reference evidence="4" key="1">
    <citation type="journal article" date="2014" name="Microb. Cell Fact.">
        <title>Exploiting Issatchenkia orientalis SD108 for succinic acid production.</title>
        <authorList>
            <person name="Xiao H."/>
            <person name="Shao Z."/>
            <person name="Jiang Y."/>
            <person name="Dole S."/>
            <person name="Zhao H."/>
        </authorList>
    </citation>
    <scope>NUCLEOTIDE SEQUENCE [LARGE SCALE GENOMIC DNA]</scope>
    <source>
        <strain evidence="4">SD108</strain>
    </source>
</reference>
<dbReference type="Gene3D" id="1.10.8.270">
    <property type="entry name" value="putative rabgap domain of human tbc1 domain family member 14 like domains"/>
    <property type="match status" value="1"/>
</dbReference>
<name>A0A099P529_PICKU</name>
<dbReference type="GO" id="GO:0005737">
    <property type="term" value="C:cytoplasm"/>
    <property type="evidence" value="ECO:0007669"/>
    <property type="project" value="EnsemblFungi"/>
</dbReference>
<dbReference type="GO" id="GO:0043332">
    <property type="term" value="C:mating projection tip"/>
    <property type="evidence" value="ECO:0007669"/>
    <property type="project" value="EnsemblFungi"/>
</dbReference>
<dbReference type="VEuPathDB" id="FungiDB:C5L36_0E00650"/>
<proteinExistence type="predicted"/>
<accession>A0A099P529</accession>
<dbReference type="Pfam" id="PF00566">
    <property type="entry name" value="RabGAP-TBC"/>
    <property type="match status" value="1"/>
</dbReference>
<gene>
    <name evidence="3" type="ORF">JL09_g749</name>
</gene>
<dbReference type="SUPFAM" id="SSF47923">
    <property type="entry name" value="Ypt/Rab-GAP domain of gyp1p"/>
    <property type="match status" value="2"/>
</dbReference>
<dbReference type="InterPro" id="IPR035969">
    <property type="entry name" value="Rab-GAP_TBC_sf"/>
</dbReference>
<dbReference type="EMBL" id="JQFK01000004">
    <property type="protein sequence ID" value="KGK40035.1"/>
    <property type="molecule type" value="Genomic_DNA"/>
</dbReference>
<dbReference type="FunFam" id="1.10.8.270:FF:000015">
    <property type="entry name" value="GTPase activating protein (Gyp2)"/>
    <property type="match status" value="1"/>
</dbReference>
<dbReference type="eggNOG" id="KOG4347">
    <property type="taxonomic scope" value="Eukaryota"/>
</dbReference>
<dbReference type="Gene3D" id="1.10.472.80">
    <property type="entry name" value="Ypt/Rab-GAP domain of gyp1p, domain 3"/>
    <property type="match status" value="1"/>
</dbReference>
<organism evidence="3 4">
    <name type="scientific">Pichia kudriavzevii</name>
    <name type="common">Yeast</name>
    <name type="synonym">Issatchenkia orientalis</name>
    <dbReference type="NCBI Taxonomy" id="4909"/>
    <lineage>
        <taxon>Eukaryota</taxon>
        <taxon>Fungi</taxon>
        <taxon>Dikarya</taxon>
        <taxon>Ascomycota</taxon>
        <taxon>Saccharomycotina</taxon>
        <taxon>Pichiomycetes</taxon>
        <taxon>Pichiales</taxon>
        <taxon>Pichiaceae</taxon>
        <taxon>Pichia</taxon>
    </lineage>
</organism>